<sequence>MASLPKHNPRVQAAQSKLAIAQFIGNRNMWAQAMASMKDIHNSAKHVEDNMFCGRVDALSGLKFRDIILNHDMYGDLISVDADSLTAQYKINTEVSF</sequence>
<dbReference type="GO" id="GO:0051301">
    <property type="term" value="P:cell division"/>
    <property type="evidence" value="ECO:0007669"/>
    <property type="project" value="UniProtKB-KW"/>
</dbReference>
<evidence type="ECO:0000313" key="2">
    <source>
        <dbReference type="Proteomes" id="UP001064206"/>
    </source>
</evidence>
<accession>A0A9Q9JLQ8</accession>
<keyword evidence="1" id="KW-0132">Cell division</keyword>
<dbReference type="Pfam" id="PF06301">
    <property type="entry name" value="Lambda_Kil"/>
    <property type="match status" value="1"/>
</dbReference>
<name>A0A9Q9JLQ8_RAOOR</name>
<dbReference type="AlphaFoldDB" id="A0A9Q9JLQ8"/>
<dbReference type="RefSeq" id="WP_088911811.1">
    <property type="nucleotide sequence ID" value="NZ_ABSBPM020000001.1"/>
</dbReference>
<organism evidence="1 2">
    <name type="scientific">Raoultella ornithinolytica</name>
    <name type="common">Klebsiella ornithinolytica</name>
    <dbReference type="NCBI Taxonomy" id="54291"/>
    <lineage>
        <taxon>Bacteria</taxon>
        <taxon>Pseudomonadati</taxon>
        <taxon>Pseudomonadota</taxon>
        <taxon>Gammaproteobacteria</taxon>
        <taxon>Enterobacterales</taxon>
        <taxon>Enterobacteriaceae</taxon>
        <taxon>Klebsiella/Raoultella group</taxon>
        <taxon>Raoultella</taxon>
    </lineage>
</organism>
<gene>
    <name evidence="1" type="ORF">N2J37_13785</name>
</gene>
<protein>
    <submittedName>
        <fullName evidence="1">Host cell division inhibitory peptide Kil</fullName>
    </submittedName>
</protein>
<proteinExistence type="predicted"/>
<keyword evidence="1" id="KW-0131">Cell cycle</keyword>
<dbReference type="InterPro" id="IPR010444">
    <property type="entry name" value="Phage_lambda_Kil"/>
</dbReference>
<evidence type="ECO:0000313" key="1">
    <source>
        <dbReference type="EMBL" id="UXE40732.1"/>
    </source>
</evidence>
<dbReference type="EMBL" id="CP104450">
    <property type="protein sequence ID" value="UXE40732.1"/>
    <property type="molecule type" value="Genomic_DNA"/>
</dbReference>
<dbReference type="Proteomes" id="UP001064206">
    <property type="component" value="Chromosome"/>
</dbReference>
<reference evidence="1" key="1">
    <citation type="submission" date="2022-09" db="EMBL/GenBank/DDBJ databases">
        <title>Multidrug resistance Raoultella ornithinolytica Strain MQB_Silv_108.</title>
        <authorList>
            <person name="Quintela-Baluja M."/>
        </authorList>
    </citation>
    <scope>NUCLEOTIDE SEQUENCE</scope>
    <source>
        <strain evidence="1">MQB_Silv_108</strain>
    </source>
</reference>